<evidence type="ECO:0000313" key="1">
    <source>
        <dbReference type="EMBL" id="KAG0440239.1"/>
    </source>
</evidence>
<proteinExistence type="predicted"/>
<organism evidence="1 2">
    <name type="scientific">Ixodes persulcatus</name>
    <name type="common">Taiga tick</name>
    <dbReference type="NCBI Taxonomy" id="34615"/>
    <lineage>
        <taxon>Eukaryota</taxon>
        <taxon>Metazoa</taxon>
        <taxon>Ecdysozoa</taxon>
        <taxon>Arthropoda</taxon>
        <taxon>Chelicerata</taxon>
        <taxon>Arachnida</taxon>
        <taxon>Acari</taxon>
        <taxon>Parasitiformes</taxon>
        <taxon>Ixodida</taxon>
        <taxon>Ixodoidea</taxon>
        <taxon>Ixodidae</taxon>
        <taxon>Ixodinae</taxon>
        <taxon>Ixodes</taxon>
    </lineage>
</organism>
<dbReference type="EMBL" id="JABSTQ010005068">
    <property type="protein sequence ID" value="KAG0440239.1"/>
    <property type="molecule type" value="Genomic_DNA"/>
</dbReference>
<comment type="caution">
    <text evidence="1">The sequence shown here is derived from an EMBL/GenBank/DDBJ whole genome shotgun (WGS) entry which is preliminary data.</text>
</comment>
<name>A0AC60QR58_IXOPE</name>
<protein>
    <submittedName>
        <fullName evidence="1">Uncharacterized protein</fullName>
    </submittedName>
</protein>
<evidence type="ECO:0000313" key="2">
    <source>
        <dbReference type="Proteomes" id="UP000805193"/>
    </source>
</evidence>
<keyword evidence="2" id="KW-1185">Reference proteome</keyword>
<dbReference type="Proteomes" id="UP000805193">
    <property type="component" value="Unassembled WGS sequence"/>
</dbReference>
<sequence length="440" mass="49637">MAAYVAWLLRRDEQRSLRRERLFRKRITIRDVPEHILERCYRMPKEGILGLCNALAPSLRRPTMRSCALPFDVQVLLALRFYASGSFQSVVGDVIHSSQPSASRVVNSMSQAIVLMATEGIRFPTTRRAVSLTSLGCIDGTHIAIKVSKEDKPAYLNRKGYTSINLQAICNSESIITKLTVKWPGNTHDSYMWWNCDLYDQFGAGTGPDGWLLVDVSDDEEEEEEAEEEDEDNNNNGPGATKPRRARPMNPGILGSSPTLARFDLDEHRTSVRSCITTASRRDDPRREAQTPVSRRTEGQPPECGTLHEKSETQTTTMSKQNPVAPSIVYLPVAPRTPTPFHGEMHDDVEDWIQHYERMPGSQDTWWSQSPRAATTKAHPTEPRAVGRTCQGHRKRPLPAMPGTATKGDRDLELAIALIQRRRPHHRRQPPPDDDHEDSH</sequence>
<gene>
    <name evidence="1" type="ORF">HPB47_016360</name>
</gene>
<accession>A0AC60QR58</accession>
<reference evidence="1 2" key="1">
    <citation type="journal article" date="2020" name="Cell">
        <title>Large-Scale Comparative Analyses of Tick Genomes Elucidate Their Genetic Diversity and Vector Capacities.</title>
        <authorList>
            <consortium name="Tick Genome and Microbiome Consortium (TIGMIC)"/>
            <person name="Jia N."/>
            <person name="Wang J."/>
            <person name="Shi W."/>
            <person name="Du L."/>
            <person name="Sun Y."/>
            <person name="Zhan W."/>
            <person name="Jiang J.F."/>
            <person name="Wang Q."/>
            <person name="Zhang B."/>
            <person name="Ji P."/>
            <person name="Bell-Sakyi L."/>
            <person name="Cui X.M."/>
            <person name="Yuan T.T."/>
            <person name="Jiang B.G."/>
            <person name="Yang W.F."/>
            <person name="Lam T.T."/>
            <person name="Chang Q.C."/>
            <person name="Ding S.J."/>
            <person name="Wang X.J."/>
            <person name="Zhu J.G."/>
            <person name="Ruan X.D."/>
            <person name="Zhao L."/>
            <person name="Wei J.T."/>
            <person name="Ye R.Z."/>
            <person name="Que T.C."/>
            <person name="Du C.H."/>
            <person name="Zhou Y.H."/>
            <person name="Cheng J.X."/>
            <person name="Dai P.F."/>
            <person name="Guo W.B."/>
            <person name="Han X.H."/>
            <person name="Huang E.J."/>
            <person name="Li L.F."/>
            <person name="Wei W."/>
            <person name="Gao Y.C."/>
            <person name="Liu J.Z."/>
            <person name="Shao H.Z."/>
            <person name="Wang X."/>
            <person name="Wang C.C."/>
            <person name="Yang T.C."/>
            <person name="Huo Q.B."/>
            <person name="Li W."/>
            <person name="Chen H.Y."/>
            <person name="Chen S.E."/>
            <person name="Zhou L.G."/>
            <person name="Ni X.B."/>
            <person name="Tian J.H."/>
            <person name="Sheng Y."/>
            <person name="Liu T."/>
            <person name="Pan Y.S."/>
            <person name="Xia L.Y."/>
            <person name="Li J."/>
            <person name="Zhao F."/>
            <person name="Cao W.C."/>
        </authorList>
    </citation>
    <scope>NUCLEOTIDE SEQUENCE [LARGE SCALE GENOMIC DNA]</scope>
    <source>
        <strain evidence="1">Iper-2018</strain>
    </source>
</reference>